<dbReference type="InterPro" id="IPR006860">
    <property type="entry name" value="FecR"/>
</dbReference>
<feature type="domain" description="FecR protein" evidence="3">
    <location>
        <begin position="60"/>
        <end position="162"/>
    </location>
</feature>
<dbReference type="HOGENOM" id="CLU_555146_0_0_0"/>
<keyword evidence="6" id="KW-1185">Reference proteome</keyword>
<dbReference type="RefSeq" id="WP_006928529.1">
    <property type="nucleotide sequence ID" value="NZ_CM001402.1"/>
</dbReference>
<evidence type="ECO:0000259" key="3">
    <source>
        <dbReference type="Pfam" id="PF04773"/>
    </source>
</evidence>
<dbReference type="EMBL" id="CP018099">
    <property type="protein sequence ID" value="APF17279.1"/>
    <property type="molecule type" value="Genomic_DNA"/>
</dbReference>
<dbReference type="Proteomes" id="UP000004671">
    <property type="component" value="Chromosome"/>
</dbReference>
<dbReference type="AlphaFoldDB" id="H1XSX4"/>
<protein>
    <submittedName>
        <fullName evidence="5">FecR protein</fullName>
    </submittedName>
</protein>
<reference evidence="4 7" key="2">
    <citation type="submission" date="2016-11" db="EMBL/GenBank/DDBJ databases">
        <title>Genomic analysis of Caldithrix abyssi and proposal of a novel bacterial phylum Caldithrichaeota.</title>
        <authorList>
            <person name="Kublanov I."/>
            <person name="Sigalova O."/>
            <person name="Gavrilov S."/>
            <person name="Lebedinsky A."/>
            <person name="Ivanova N."/>
            <person name="Daum C."/>
            <person name="Reddy T."/>
            <person name="Klenk H.P."/>
            <person name="Goker M."/>
            <person name="Reva O."/>
            <person name="Miroshnichenko M."/>
            <person name="Kyprides N."/>
            <person name="Woyke T."/>
            <person name="Gelfand M."/>
        </authorList>
    </citation>
    <scope>NUCLEOTIDE SEQUENCE [LARGE SCALE GENOMIC DNA]</scope>
    <source>
        <strain evidence="4 7">LF13</strain>
    </source>
</reference>
<keyword evidence="2" id="KW-0732">Signal</keyword>
<dbReference type="PANTHER" id="PTHR38731">
    <property type="entry name" value="LIPL45-RELATED LIPOPROTEIN-RELATED"/>
    <property type="match status" value="1"/>
</dbReference>
<dbReference type="InterPro" id="IPR013783">
    <property type="entry name" value="Ig-like_fold"/>
</dbReference>
<evidence type="ECO:0000313" key="6">
    <source>
        <dbReference type="Proteomes" id="UP000004671"/>
    </source>
</evidence>
<dbReference type="InParanoid" id="H1XSX4"/>
<dbReference type="Gene3D" id="2.60.120.1440">
    <property type="match status" value="1"/>
</dbReference>
<organism evidence="5 6">
    <name type="scientific">Caldithrix abyssi DSM 13497</name>
    <dbReference type="NCBI Taxonomy" id="880073"/>
    <lineage>
        <taxon>Bacteria</taxon>
        <taxon>Pseudomonadati</taxon>
        <taxon>Calditrichota</taxon>
        <taxon>Calditrichia</taxon>
        <taxon>Calditrichales</taxon>
        <taxon>Calditrichaceae</taxon>
        <taxon>Caldithrix</taxon>
    </lineage>
</organism>
<evidence type="ECO:0000313" key="5">
    <source>
        <dbReference type="EMBL" id="EHO41403.1"/>
    </source>
</evidence>
<dbReference type="Pfam" id="PF04773">
    <property type="entry name" value="FecR"/>
    <property type="match status" value="1"/>
</dbReference>
<proteinExistence type="predicted"/>
<dbReference type="eggNOG" id="COG4254">
    <property type="taxonomic scope" value="Bacteria"/>
</dbReference>
<evidence type="ECO:0000256" key="1">
    <source>
        <dbReference type="SAM" id="MobiDB-lite"/>
    </source>
</evidence>
<dbReference type="EMBL" id="CM001402">
    <property type="protein sequence ID" value="EHO41403.1"/>
    <property type="molecule type" value="Genomic_DNA"/>
</dbReference>
<evidence type="ECO:0000256" key="2">
    <source>
        <dbReference type="SAM" id="SignalP"/>
    </source>
</evidence>
<sequence precursor="true">MKILNIFLLFLVSFTFLSFNQQSQPPSARVKFVLGTVELMRQGKTNWQKVRFHQRVYEGDRIRTALNSRVELAMPDGSVIKINENSMFDVTEIKTPERDQSDRMGFTLWVGSLFAKFKKIVEERQTRVIETPSAVVAVRGTEFDLEVDRQQTTVVRVYEGRVTLKSKTVAGEVVVGSNQESRVERGKPPTPPRVFTPDQQDETGQARQFFLKLDLKKFQITEPALVAGGLLLTGRTVPGARITVNGLPLTVGANGLFKGRIPVQEGLNVLNVVAEFQGKRQQQTIRLLVNTQKPQIKLARPLTTAFTNRRDYSLSGAVFDQTPGDRVKVYINDEFITEIIGQGSFNRTIILSEGQNTMRIVAEDVSGNRTELVEQIFLDTVKPILTVTEPAQPVYVLFKPPQPPDQQVSFMDERFTQIIRGVVIDPEPSSGIKRIIVNGQEIKPNNDGSFEAKILLKRTPVGRRGENRLSFIVEDVAENILRDNSRVIIVQ</sequence>
<feature type="chain" id="PRO_5009695327" evidence="2">
    <location>
        <begin position="24"/>
        <end position="491"/>
    </location>
</feature>
<dbReference type="PANTHER" id="PTHR38731:SF1">
    <property type="entry name" value="FECR PROTEIN DOMAIN-CONTAINING PROTEIN"/>
    <property type="match status" value="1"/>
</dbReference>
<dbReference type="STRING" id="880073.Cabys_528"/>
<dbReference type="Proteomes" id="UP000183868">
    <property type="component" value="Chromosome"/>
</dbReference>
<evidence type="ECO:0000313" key="4">
    <source>
        <dbReference type="EMBL" id="APF17279.1"/>
    </source>
</evidence>
<feature type="signal peptide" evidence="2">
    <location>
        <begin position="1"/>
        <end position="23"/>
    </location>
</feature>
<dbReference type="Gene3D" id="2.60.40.10">
    <property type="entry name" value="Immunoglobulins"/>
    <property type="match status" value="1"/>
</dbReference>
<dbReference type="PaxDb" id="880073-Calab_1787"/>
<evidence type="ECO:0000313" key="7">
    <source>
        <dbReference type="Proteomes" id="UP000183868"/>
    </source>
</evidence>
<reference evidence="5 6" key="1">
    <citation type="submission" date="2011-09" db="EMBL/GenBank/DDBJ databases">
        <title>The permanent draft genome of Caldithrix abyssi DSM 13497.</title>
        <authorList>
            <consortium name="US DOE Joint Genome Institute (JGI-PGF)"/>
            <person name="Lucas S."/>
            <person name="Han J."/>
            <person name="Lapidus A."/>
            <person name="Bruce D."/>
            <person name="Goodwin L."/>
            <person name="Pitluck S."/>
            <person name="Peters L."/>
            <person name="Kyrpides N."/>
            <person name="Mavromatis K."/>
            <person name="Ivanova N."/>
            <person name="Mikhailova N."/>
            <person name="Chertkov O."/>
            <person name="Detter J.C."/>
            <person name="Tapia R."/>
            <person name="Han C."/>
            <person name="Land M."/>
            <person name="Hauser L."/>
            <person name="Markowitz V."/>
            <person name="Cheng J.-F."/>
            <person name="Hugenholtz P."/>
            <person name="Woyke T."/>
            <person name="Wu D."/>
            <person name="Spring S."/>
            <person name="Brambilla E."/>
            <person name="Klenk H.-P."/>
            <person name="Eisen J.A."/>
        </authorList>
    </citation>
    <scope>NUCLEOTIDE SEQUENCE [LARGE SCALE GENOMIC DNA]</scope>
    <source>
        <strain evidence="5 6">DSM 13497</strain>
    </source>
</reference>
<name>H1XSX4_CALAY</name>
<dbReference type="Pfam" id="PF09136">
    <property type="entry name" value="Glucodextran_B"/>
    <property type="match status" value="1"/>
</dbReference>
<accession>H1XSX4</accession>
<dbReference type="KEGG" id="caby:Cabys_528"/>
<gene>
    <name evidence="4" type="primary">fecR</name>
    <name evidence="4" type="ORF">Cabys_528</name>
    <name evidence="5" type="ORF">Calab_1787</name>
</gene>
<feature type="region of interest" description="Disordered" evidence="1">
    <location>
        <begin position="176"/>
        <end position="200"/>
    </location>
</feature>